<proteinExistence type="predicted"/>
<name>A0ABY4MH39_9ACTN</name>
<reference evidence="2" key="1">
    <citation type="submission" date="2021-10" db="EMBL/GenBank/DDBJ databases">
        <title>Streptomyces nigrumlapis sp.nov.,an antimicrobial producing actinobacterium isolated from Black Gobi rocks.</title>
        <authorList>
            <person name="Wen Y."/>
            <person name="Zhang W."/>
            <person name="Liu X.G."/>
        </authorList>
    </citation>
    <scope>NUCLEOTIDE SEQUENCE</scope>
    <source>
        <strain evidence="2">ST13-2-2</strain>
    </source>
</reference>
<protein>
    <submittedName>
        <fullName evidence="2">Uncharacterized protein</fullName>
    </submittedName>
</protein>
<dbReference type="Proteomes" id="UP000830115">
    <property type="component" value="Chromosome"/>
</dbReference>
<feature type="chain" id="PRO_5047036590" evidence="1">
    <location>
        <begin position="21"/>
        <end position="118"/>
    </location>
</feature>
<feature type="signal peptide" evidence="1">
    <location>
        <begin position="1"/>
        <end position="20"/>
    </location>
</feature>
<evidence type="ECO:0000313" key="3">
    <source>
        <dbReference type="Proteomes" id="UP000830115"/>
    </source>
</evidence>
<evidence type="ECO:0000256" key="1">
    <source>
        <dbReference type="SAM" id="SignalP"/>
    </source>
</evidence>
<keyword evidence="1" id="KW-0732">Signal</keyword>
<organism evidence="2 3">
    <name type="scientific">Streptomyces halobius</name>
    <dbReference type="NCBI Taxonomy" id="2879846"/>
    <lineage>
        <taxon>Bacteria</taxon>
        <taxon>Bacillati</taxon>
        <taxon>Actinomycetota</taxon>
        <taxon>Actinomycetes</taxon>
        <taxon>Kitasatosporales</taxon>
        <taxon>Streptomycetaceae</taxon>
        <taxon>Streptomyces</taxon>
    </lineage>
</organism>
<dbReference type="RefSeq" id="WP_248866638.1">
    <property type="nucleotide sequence ID" value="NZ_CP086322.1"/>
</dbReference>
<sequence length="118" mass="12312">MNAPFVMGSVLACGAGLVSAACLWPSRGWHPATGPALAPAADSLPAGLVAVTVPTAVDENPETELTLDADLTTLFAAGEIDATDFDLCPREQRIRPHAIRADGSRRCWECGHETAGDQ</sequence>
<evidence type="ECO:0000313" key="2">
    <source>
        <dbReference type="EMBL" id="UQA95725.1"/>
    </source>
</evidence>
<keyword evidence="3" id="KW-1185">Reference proteome</keyword>
<dbReference type="EMBL" id="CP086322">
    <property type="protein sequence ID" value="UQA95725.1"/>
    <property type="molecule type" value="Genomic_DNA"/>
</dbReference>
<gene>
    <name evidence="2" type="ORF">K9S39_31115</name>
</gene>
<accession>A0ABY4MH39</accession>